<dbReference type="SUPFAM" id="SSF50978">
    <property type="entry name" value="WD40 repeat-like"/>
    <property type="match status" value="1"/>
</dbReference>
<dbReference type="InterPro" id="IPR015943">
    <property type="entry name" value="WD40/YVTN_repeat-like_dom_sf"/>
</dbReference>
<evidence type="ECO:0000256" key="1">
    <source>
        <dbReference type="ARBA" id="ARBA00022574"/>
    </source>
</evidence>
<dbReference type="GO" id="GO:0017070">
    <property type="term" value="F:U6 snRNA binding"/>
    <property type="evidence" value="ECO:0007669"/>
    <property type="project" value="TreeGrafter"/>
</dbReference>
<dbReference type="CDD" id="cd00200">
    <property type="entry name" value="WD40"/>
    <property type="match status" value="1"/>
</dbReference>
<dbReference type="InterPro" id="IPR019775">
    <property type="entry name" value="WD40_repeat_CS"/>
</dbReference>
<dbReference type="PROSITE" id="PS50837">
    <property type="entry name" value="NACHT"/>
    <property type="match status" value="1"/>
</dbReference>
<protein>
    <submittedName>
        <fullName evidence="5">WD40 repeat-like protein</fullName>
    </submittedName>
</protein>
<accession>A0A6A7C3D6</accession>
<dbReference type="InterPro" id="IPR036322">
    <property type="entry name" value="WD40_repeat_dom_sf"/>
</dbReference>
<name>A0A6A7C3D6_9PEZI</name>
<evidence type="ECO:0000256" key="2">
    <source>
        <dbReference type="ARBA" id="ARBA00022737"/>
    </source>
</evidence>
<keyword evidence="6" id="KW-1185">Reference proteome</keyword>
<feature type="repeat" description="WD" evidence="3">
    <location>
        <begin position="1251"/>
        <end position="1292"/>
    </location>
</feature>
<dbReference type="SUPFAM" id="SSF50998">
    <property type="entry name" value="Quinoprotein alcohol dehydrogenase-like"/>
    <property type="match status" value="1"/>
</dbReference>
<evidence type="ECO:0000313" key="6">
    <source>
        <dbReference type="Proteomes" id="UP000799421"/>
    </source>
</evidence>
<evidence type="ECO:0000313" key="5">
    <source>
        <dbReference type="EMBL" id="KAF2862000.1"/>
    </source>
</evidence>
<keyword evidence="2" id="KW-0677">Repeat</keyword>
<dbReference type="PROSITE" id="PS50294">
    <property type="entry name" value="WD_REPEATS_REGION"/>
    <property type="match status" value="3"/>
</dbReference>
<dbReference type="InterPro" id="IPR001680">
    <property type="entry name" value="WD40_rpt"/>
</dbReference>
<proteinExistence type="predicted"/>
<dbReference type="InterPro" id="IPR020472">
    <property type="entry name" value="WD40_PAC1"/>
</dbReference>
<dbReference type="Pfam" id="PF00400">
    <property type="entry name" value="WD40"/>
    <property type="match status" value="5"/>
</dbReference>
<feature type="domain" description="NACHT" evidence="4">
    <location>
        <begin position="335"/>
        <end position="483"/>
    </location>
</feature>
<dbReference type="Pfam" id="PF24883">
    <property type="entry name" value="NPHP3_N"/>
    <property type="match status" value="1"/>
</dbReference>
<sequence length="1550" mass="174232">MGPDRRPPSGVRERLKGFLSSNRRLTSSVSNVTQRGPDDLHQLAEEALERLTDDERNVIRTLQDSDGDMSTNLTRAHDKAIQRLQAELSAPNRRDWIFTKTERMLSWLGQFKDTGQAFAQTQPITIGAVWAGISTLIVIAEKRKDLKKALVDGLDIVMHTCSLLCVYTDRLSSIAPSNDKDRLRKALIDLLYQVYMILANAIITQKAHVMQRTVQALSADNKLKGAKERCLELCKRVEECLHNCEYNETKAWRTSLKSRLDATKDVNRGLTNTIARVEEKIDLSHLDAVLSRLRVAKGATYKAGKEGEDFSCLSGTRVAILQQIADWAENFDESPILWLRGKAGTGKSTLARSIAEQLDGTFLVPSFFFKRDQNERGNVHYLVPTIARQLADKIPNLADEIAKVLKDSQAGDYRLKFQFEELLQKPLEKAHMGHQIVIVIDSLDECKDDAGIKTTLNYLVRIVQIDAASIKIILTSRPDPIMEAGFRKMGPKLYMEMVLEEVQQESIEDDMRLFLQAKLAEIRENQSGRPPNVLDDDWPGDEAFEALIKHSMPLFIAAATTCRFISKSNPRKQMDYILKWRYDNSLSGLGATYHPILEHAAVDSPGEWMDLFQRIVQPLIILEDSLSATALAELFDHTTDDIYAALDPLYSVVHVPINDSFQPITTYHLSFRDFLVSVDDRRFRINERELNEKLLDKCLNLLGTKLKIGMCGPMCPGSRRVNVPQQYISNAVAYASRHWVSHLLKSAPDAKSFQRVDGFLRVHFLHWIETLGWLGRMDEAVHTMGELRFHAIGDDLKPFLHDACRWILRFRSIIETAPLQTYYSALVMTPWTSPTRDRFHSVIDKYLEVRPWVPWDWGAELQRLDCQEDVYSVAISPDGKSVGVALRPGEVRLWDTETGTVEPLLHTLPHTRLNFLPQRKTLVAISNWLVQMIDIQKKADEVLFDARGSSSIVCAITPDLQTVALWSDGEMVLYDIRTKTAITRFEAPAHQSPPVVYSPDAQSTLNALPVAFSPDSKTVGFQSLGNTVGLWCTGTGRLKARYNGHSKKLRKLTFSPDGYLVASMSSTTSVQVWNAQTGAEVKTILSNANIRDVEFLPDGKVLACAMYNGTIRLRNLDTDLESILRVGGKGGLTLIAVCSSINRMVSGMPNGMVKVWSTEMASRAQRPYASFSRIAAMTFLPDETTVVVGSRKESVRLVDIKHPLRRNYLEGDCIGVDTLELTSDGKMLAAGCRDRTLRLWDVETNVLKFKVEEHIDRVLLVRFSPDKRTLASGSLDQTIRLWDMTTGKRLWSSDRLKQPVDLIEFSPDSKAVAVGCQRDNSVQLYNVETDSPKSCFEFDKNISSIFAVSMGGQVLVSCADRTLRIWDSKVEAQTLVLGTDVSVKSAKFLPDGRVSLSAKWPKMMWCWKAERGAPDLALEWPGGQAVILTSCSATENAPALLQSHDTSPTLKSYSNARYFKVEDPTRGPCPNPHLDIGNEWITYGNCELFWLPDEYGRKRKASLGRSLIFGNQTNSLACFRFREEWLAEIQNLGAEHHFCDGGAVTFSTKS</sequence>
<dbReference type="PANTHER" id="PTHR19846:SF0">
    <property type="entry name" value="PRE-MRNA PROCESSING FACTOR 4"/>
    <property type="match status" value="1"/>
</dbReference>
<dbReference type="SMART" id="SM00320">
    <property type="entry name" value="WD40"/>
    <property type="match status" value="10"/>
</dbReference>
<dbReference type="PRINTS" id="PR00320">
    <property type="entry name" value="GPROTEINBRPT"/>
</dbReference>
<feature type="repeat" description="WD" evidence="3">
    <location>
        <begin position="1209"/>
        <end position="1244"/>
    </location>
</feature>
<evidence type="ECO:0000256" key="3">
    <source>
        <dbReference type="PROSITE-ProRule" id="PRU00221"/>
    </source>
</evidence>
<dbReference type="Gene3D" id="3.40.50.300">
    <property type="entry name" value="P-loop containing nucleotide triphosphate hydrolases"/>
    <property type="match status" value="1"/>
</dbReference>
<dbReference type="Gene3D" id="2.130.10.10">
    <property type="entry name" value="YVTN repeat-like/Quinoprotein amine dehydrogenase"/>
    <property type="match status" value="3"/>
</dbReference>
<gene>
    <name evidence="5" type="ORF">K470DRAFT_256254</name>
</gene>
<dbReference type="InterPro" id="IPR011047">
    <property type="entry name" value="Quinoprotein_ADH-like_sf"/>
</dbReference>
<dbReference type="GO" id="GO:0000398">
    <property type="term" value="P:mRNA splicing, via spliceosome"/>
    <property type="evidence" value="ECO:0007669"/>
    <property type="project" value="TreeGrafter"/>
</dbReference>
<dbReference type="EMBL" id="MU005968">
    <property type="protein sequence ID" value="KAF2862000.1"/>
    <property type="molecule type" value="Genomic_DNA"/>
</dbReference>
<organism evidence="5 6">
    <name type="scientific">Piedraia hortae CBS 480.64</name>
    <dbReference type="NCBI Taxonomy" id="1314780"/>
    <lineage>
        <taxon>Eukaryota</taxon>
        <taxon>Fungi</taxon>
        <taxon>Dikarya</taxon>
        <taxon>Ascomycota</taxon>
        <taxon>Pezizomycotina</taxon>
        <taxon>Dothideomycetes</taxon>
        <taxon>Dothideomycetidae</taxon>
        <taxon>Capnodiales</taxon>
        <taxon>Piedraiaceae</taxon>
        <taxon>Piedraia</taxon>
    </lineage>
</organism>
<dbReference type="InterPro" id="IPR056884">
    <property type="entry name" value="NPHP3-like_N"/>
</dbReference>
<keyword evidence="1 3" id="KW-0853">WD repeat</keyword>
<dbReference type="PROSITE" id="PS50082">
    <property type="entry name" value="WD_REPEATS_2"/>
    <property type="match status" value="3"/>
</dbReference>
<dbReference type="SUPFAM" id="SSF52540">
    <property type="entry name" value="P-loop containing nucleoside triphosphate hydrolases"/>
    <property type="match status" value="1"/>
</dbReference>
<dbReference type="InterPro" id="IPR027417">
    <property type="entry name" value="P-loop_NTPase"/>
</dbReference>
<dbReference type="GO" id="GO:0046540">
    <property type="term" value="C:U4/U6 x U5 tri-snRNP complex"/>
    <property type="evidence" value="ECO:0007669"/>
    <property type="project" value="TreeGrafter"/>
</dbReference>
<dbReference type="GO" id="GO:0030621">
    <property type="term" value="F:U4 snRNA binding"/>
    <property type="evidence" value="ECO:0007669"/>
    <property type="project" value="TreeGrafter"/>
</dbReference>
<feature type="repeat" description="WD" evidence="3">
    <location>
        <begin position="1042"/>
        <end position="1083"/>
    </location>
</feature>
<dbReference type="InterPro" id="IPR007111">
    <property type="entry name" value="NACHT_NTPase"/>
</dbReference>
<dbReference type="OrthoDB" id="674604at2759"/>
<dbReference type="Proteomes" id="UP000799421">
    <property type="component" value="Unassembled WGS sequence"/>
</dbReference>
<reference evidence="5" key="1">
    <citation type="journal article" date="2020" name="Stud. Mycol.">
        <title>101 Dothideomycetes genomes: a test case for predicting lifestyles and emergence of pathogens.</title>
        <authorList>
            <person name="Haridas S."/>
            <person name="Albert R."/>
            <person name="Binder M."/>
            <person name="Bloem J."/>
            <person name="Labutti K."/>
            <person name="Salamov A."/>
            <person name="Andreopoulos B."/>
            <person name="Baker S."/>
            <person name="Barry K."/>
            <person name="Bills G."/>
            <person name="Bluhm B."/>
            <person name="Cannon C."/>
            <person name="Castanera R."/>
            <person name="Culley D."/>
            <person name="Daum C."/>
            <person name="Ezra D."/>
            <person name="Gonzalez J."/>
            <person name="Henrissat B."/>
            <person name="Kuo A."/>
            <person name="Liang C."/>
            <person name="Lipzen A."/>
            <person name="Lutzoni F."/>
            <person name="Magnuson J."/>
            <person name="Mondo S."/>
            <person name="Nolan M."/>
            <person name="Ohm R."/>
            <person name="Pangilinan J."/>
            <person name="Park H.-J."/>
            <person name="Ramirez L."/>
            <person name="Alfaro M."/>
            <person name="Sun H."/>
            <person name="Tritt A."/>
            <person name="Yoshinaga Y."/>
            <person name="Zwiers L.-H."/>
            <person name="Turgeon B."/>
            <person name="Goodwin S."/>
            <person name="Spatafora J."/>
            <person name="Crous P."/>
            <person name="Grigoriev I."/>
        </authorList>
    </citation>
    <scope>NUCLEOTIDE SEQUENCE</scope>
    <source>
        <strain evidence="5">CBS 480.64</strain>
    </source>
</reference>
<dbReference type="PROSITE" id="PS00678">
    <property type="entry name" value="WD_REPEATS_1"/>
    <property type="match status" value="2"/>
</dbReference>
<dbReference type="PANTHER" id="PTHR19846">
    <property type="entry name" value="WD40 REPEAT PROTEIN"/>
    <property type="match status" value="1"/>
</dbReference>
<evidence type="ECO:0000259" key="4">
    <source>
        <dbReference type="PROSITE" id="PS50837"/>
    </source>
</evidence>